<comment type="caution">
    <text evidence="10">Lacks conserved residue(s) required for the propagation of feature annotation.</text>
</comment>
<dbReference type="UniPathway" id="UPA00219"/>
<dbReference type="Proteomes" id="UP000534783">
    <property type="component" value="Unassembled WGS sequence"/>
</dbReference>
<feature type="domain" description="Glycosyl transferase family 28 C-terminal" evidence="12">
    <location>
        <begin position="187"/>
        <end position="351"/>
    </location>
</feature>
<dbReference type="Pfam" id="PF03033">
    <property type="entry name" value="Glyco_transf_28"/>
    <property type="match status" value="1"/>
</dbReference>
<comment type="caution">
    <text evidence="13">The sequence shown here is derived from an EMBL/GenBank/DDBJ whole genome shotgun (WGS) entry which is preliminary data.</text>
</comment>
<evidence type="ECO:0000259" key="12">
    <source>
        <dbReference type="Pfam" id="PF04101"/>
    </source>
</evidence>
<dbReference type="AlphaFoldDB" id="A0A7X6DNK7"/>
<reference evidence="13 14" key="1">
    <citation type="journal article" date="2020" name="Nature">
        <title>Bacterial chemolithoautotrophy via manganese oxidation.</title>
        <authorList>
            <person name="Yu H."/>
            <person name="Leadbetter J.R."/>
        </authorList>
    </citation>
    <scope>NUCLEOTIDE SEQUENCE [LARGE SCALE GENOMIC DNA]</scope>
    <source>
        <strain evidence="13 14">Mn-1</strain>
    </source>
</reference>
<feature type="binding site" evidence="10">
    <location>
        <position position="293"/>
    </location>
    <ligand>
        <name>UDP-N-acetyl-alpha-D-glucosamine</name>
        <dbReference type="ChEBI" id="CHEBI:57705"/>
    </ligand>
</feature>
<feature type="binding site" evidence="10">
    <location>
        <position position="165"/>
    </location>
    <ligand>
        <name>UDP-N-acetyl-alpha-D-glucosamine</name>
        <dbReference type="ChEBI" id="CHEBI:57705"/>
    </ligand>
</feature>
<organism evidence="13 14">
    <name type="scientific">Candidatus Manganitrophus noduliformans</name>
    <dbReference type="NCBI Taxonomy" id="2606439"/>
    <lineage>
        <taxon>Bacteria</taxon>
        <taxon>Pseudomonadati</taxon>
        <taxon>Nitrospirota</taxon>
        <taxon>Nitrospiria</taxon>
        <taxon>Candidatus Troglogloeales</taxon>
        <taxon>Candidatus Manganitrophaceae</taxon>
        <taxon>Candidatus Manganitrophus</taxon>
    </lineage>
</organism>
<proteinExistence type="inferred from homology"/>
<keyword evidence="2 10" id="KW-0132">Cell division</keyword>
<keyword evidence="9 10" id="KW-0961">Cell wall biogenesis/degradation</keyword>
<accession>A0A7X6DNK7</accession>
<dbReference type="PANTHER" id="PTHR21015">
    <property type="entry name" value="UDP-N-ACETYLGLUCOSAMINE--N-ACETYLMURAMYL-(PENTAPEPTIDE) PYROPHOSPHORYL-UNDECAPRENOL N-ACETYLGLUCOSAMINE TRANSFERASE 1"/>
    <property type="match status" value="1"/>
</dbReference>
<feature type="binding site" evidence="10">
    <location>
        <begin position="10"/>
        <end position="12"/>
    </location>
    <ligand>
        <name>UDP-N-acetyl-alpha-D-glucosamine</name>
        <dbReference type="ChEBI" id="CHEBI:57705"/>
    </ligand>
</feature>
<dbReference type="InterPro" id="IPR004276">
    <property type="entry name" value="GlycoTrans_28_N"/>
</dbReference>
<keyword evidence="14" id="KW-1185">Reference proteome</keyword>
<keyword evidence="6 10" id="KW-0573">Peptidoglycan synthesis</keyword>
<evidence type="ECO:0000256" key="9">
    <source>
        <dbReference type="ARBA" id="ARBA00023316"/>
    </source>
</evidence>
<sequence length="371" mass="39227">MRVVIAGGGTGGHLYPGIALAQTFQKAESNAKVLFVGTAQGMEAKLLPEKGFSFAAISAKGFVGKGIMGRLKSLLLVPVGLFQSISILRNFSPQLVIGIGGYAAGPVLLAAVLLKIKRVILEPNLVPGLANKLIAPWVDLAVIAFEETRAYLRTNRFLRAGVPVRPEIVEAGVGKGVSQYAPTDTKTLLILGGSQGAQSINRAMVAALPHLGQEKGSFQIIHQTGKRDWEEVKEAYERSGRSARVEPFIHDMAAVYAAADLVVSRAGAGTLSELGAVGKPSLLVPYPLATGHQEKNAAAFVSAGAAEMILDRDLDGRRLAERIVFLLSDPKRLSEMAGAARRQGHPHSAEEIVEACYQLVGAEGSGSRHVS</sequence>
<dbReference type="GO" id="GO:0050511">
    <property type="term" value="F:undecaprenyldiphospho-muramoylpentapeptide beta-N-acetylglucosaminyltransferase activity"/>
    <property type="evidence" value="ECO:0007669"/>
    <property type="project" value="UniProtKB-UniRule"/>
</dbReference>
<evidence type="ECO:0000256" key="8">
    <source>
        <dbReference type="ARBA" id="ARBA00023306"/>
    </source>
</evidence>
<name>A0A7X6DNK7_9BACT</name>
<dbReference type="EC" id="2.4.1.227" evidence="10"/>
<dbReference type="GO" id="GO:0008360">
    <property type="term" value="P:regulation of cell shape"/>
    <property type="evidence" value="ECO:0007669"/>
    <property type="project" value="UniProtKB-KW"/>
</dbReference>
<keyword evidence="8 10" id="KW-0131">Cell cycle</keyword>
<evidence type="ECO:0000256" key="4">
    <source>
        <dbReference type="ARBA" id="ARBA00022679"/>
    </source>
</evidence>
<gene>
    <name evidence="10 13" type="primary">murG</name>
    <name evidence="13" type="ORF">MNODULE_06560</name>
</gene>
<feature type="binding site" evidence="10">
    <location>
        <position position="194"/>
    </location>
    <ligand>
        <name>UDP-N-acetyl-alpha-D-glucosamine</name>
        <dbReference type="ChEBI" id="CHEBI:57705"/>
    </ligand>
</feature>
<comment type="pathway">
    <text evidence="10">Cell wall biogenesis; peptidoglycan biosynthesis.</text>
</comment>
<dbReference type="GO" id="GO:0009252">
    <property type="term" value="P:peptidoglycan biosynthetic process"/>
    <property type="evidence" value="ECO:0007669"/>
    <property type="project" value="UniProtKB-UniRule"/>
</dbReference>
<dbReference type="Gene3D" id="3.40.50.2000">
    <property type="entry name" value="Glycogen Phosphorylase B"/>
    <property type="match status" value="2"/>
</dbReference>
<evidence type="ECO:0000256" key="2">
    <source>
        <dbReference type="ARBA" id="ARBA00022618"/>
    </source>
</evidence>
<comment type="similarity">
    <text evidence="10">Belongs to the glycosyltransferase 28 family. MurG subfamily.</text>
</comment>
<dbReference type="SUPFAM" id="SSF53756">
    <property type="entry name" value="UDP-Glycosyltransferase/glycogen phosphorylase"/>
    <property type="match status" value="1"/>
</dbReference>
<evidence type="ECO:0000256" key="6">
    <source>
        <dbReference type="ARBA" id="ARBA00022984"/>
    </source>
</evidence>
<evidence type="ECO:0000256" key="3">
    <source>
        <dbReference type="ARBA" id="ARBA00022676"/>
    </source>
</evidence>
<dbReference type="Pfam" id="PF04101">
    <property type="entry name" value="Glyco_tran_28_C"/>
    <property type="match status" value="1"/>
</dbReference>
<dbReference type="GO" id="GO:0005975">
    <property type="term" value="P:carbohydrate metabolic process"/>
    <property type="evidence" value="ECO:0007669"/>
    <property type="project" value="InterPro"/>
</dbReference>
<dbReference type="GO" id="GO:0071555">
    <property type="term" value="P:cell wall organization"/>
    <property type="evidence" value="ECO:0007669"/>
    <property type="project" value="UniProtKB-KW"/>
</dbReference>
<evidence type="ECO:0000256" key="10">
    <source>
        <dbReference type="HAMAP-Rule" id="MF_00033"/>
    </source>
</evidence>
<keyword evidence="7 10" id="KW-0472">Membrane</keyword>
<feature type="binding site" evidence="10">
    <location>
        <position position="249"/>
    </location>
    <ligand>
        <name>UDP-N-acetyl-alpha-D-glucosamine</name>
        <dbReference type="ChEBI" id="CHEBI:57705"/>
    </ligand>
</feature>
<protein>
    <recommendedName>
        <fullName evidence="10">UDP-N-acetylglucosamine--N-acetylmuramyl-(pentapeptide) pyrophosphoryl-undecaprenol N-acetylglucosamine transferase</fullName>
        <ecNumber evidence="10">2.4.1.227</ecNumber>
    </recommendedName>
    <alternativeName>
        <fullName evidence="10">Undecaprenyl-PP-MurNAc-pentapeptide-UDPGlcNAc GlcNAc transferase</fullName>
    </alternativeName>
</protein>
<dbReference type="EMBL" id="VTOW01000001">
    <property type="protein sequence ID" value="NKE70399.1"/>
    <property type="molecule type" value="Genomic_DNA"/>
</dbReference>
<dbReference type="GO" id="GO:0005886">
    <property type="term" value="C:plasma membrane"/>
    <property type="evidence" value="ECO:0007669"/>
    <property type="project" value="UniProtKB-SubCell"/>
</dbReference>
<evidence type="ECO:0000256" key="7">
    <source>
        <dbReference type="ARBA" id="ARBA00023136"/>
    </source>
</evidence>
<comment type="subcellular location">
    <subcellularLocation>
        <location evidence="10">Cell membrane</location>
        <topology evidence="10">Peripheral membrane protein</topology>
        <orientation evidence="10">Cytoplasmic side</orientation>
    </subcellularLocation>
</comment>
<dbReference type="InterPro" id="IPR006009">
    <property type="entry name" value="GlcNAc_MurG"/>
</dbReference>
<evidence type="ECO:0000256" key="1">
    <source>
        <dbReference type="ARBA" id="ARBA00022475"/>
    </source>
</evidence>
<comment type="function">
    <text evidence="10">Cell wall formation. Catalyzes the transfer of a GlcNAc subunit on undecaprenyl-pyrophosphoryl-MurNAc-pentapeptide (lipid intermediate I) to form undecaprenyl-pyrophosphoryl-MurNAc-(pentapeptide)GlcNAc (lipid intermediate II).</text>
</comment>
<dbReference type="RefSeq" id="WP_168058651.1">
    <property type="nucleotide sequence ID" value="NZ_VTOW01000001.1"/>
</dbReference>
<keyword evidence="3 10" id="KW-0328">Glycosyltransferase</keyword>
<feature type="domain" description="Glycosyltransferase family 28 N-terminal" evidence="11">
    <location>
        <begin position="3"/>
        <end position="139"/>
    </location>
</feature>
<dbReference type="GO" id="GO:0051301">
    <property type="term" value="P:cell division"/>
    <property type="evidence" value="ECO:0007669"/>
    <property type="project" value="UniProtKB-KW"/>
</dbReference>
<dbReference type="PANTHER" id="PTHR21015:SF22">
    <property type="entry name" value="GLYCOSYLTRANSFERASE"/>
    <property type="match status" value="1"/>
</dbReference>
<keyword evidence="5 10" id="KW-0133">Cell shape</keyword>
<dbReference type="CDD" id="cd03785">
    <property type="entry name" value="GT28_MurG"/>
    <property type="match status" value="1"/>
</dbReference>
<evidence type="ECO:0000256" key="5">
    <source>
        <dbReference type="ARBA" id="ARBA00022960"/>
    </source>
</evidence>
<keyword evidence="4 10" id="KW-0808">Transferase</keyword>
<evidence type="ECO:0000313" key="14">
    <source>
        <dbReference type="Proteomes" id="UP000534783"/>
    </source>
</evidence>
<dbReference type="HAMAP" id="MF_00033">
    <property type="entry name" value="MurG"/>
    <property type="match status" value="1"/>
</dbReference>
<evidence type="ECO:0000313" key="13">
    <source>
        <dbReference type="EMBL" id="NKE70399.1"/>
    </source>
</evidence>
<keyword evidence="1 10" id="KW-1003">Cell membrane</keyword>
<dbReference type="InterPro" id="IPR007235">
    <property type="entry name" value="Glyco_trans_28_C"/>
</dbReference>
<comment type="catalytic activity">
    <reaction evidence="10">
        <text>di-trans,octa-cis-undecaprenyl diphospho-N-acetyl-alpha-D-muramoyl-L-alanyl-D-glutamyl-meso-2,6-diaminopimeloyl-D-alanyl-D-alanine + UDP-N-acetyl-alpha-D-glucosamine = di-trans,octa-cis-undecaprenyl diphospho-[N-acetyl-alpha-D-glucosaminyl-(1-&gt;4)]-N-acetyl-alpha-D-muramoyl-L-alanyl-D-glutamyl-meso-2,6-diaminopimeloyl-D-alanyl-D-alanine + UDP + H(+)</text>
        <dbReference type="Rhea" id="RHEA:31227"/>
        <dbReference type="ChEBI" id="CHEBI:15378"/>
        <dbReference type="ChEBI" id="CHEBI:57705"/>
        <dbReference type="ChEBI" id="CHEBI:58223"/>
        <dbReference type="ChEBI" id="CHEBI:61387"/>
        <dbReference type="ChEBI" id="CHEBI:61388"/>
        <dbReference type="EC" id="2.4.1.227"/>
    </reaction>
</comment>
<dbReference type="NCBIfam" id="TIGR01133">
    <property type="entry name" value="murG"/>
    <property type="match status" value="1"/>
</dbReference>
<feature type="binding site" evidence="10">
    <location>
        <position position="124"/>
    </location>
    <ligand>
        <name>UDP-N-acetyl-alpha-D-glucosamine</name>
        <dbReference type="ChEBI" id="CHEBI:57705"/>
    </ligand>
</feature>
<evidence type="ECO:0000259" key="11">
    <source>
        <dbReference type="Pfam" id="PF03033"/>
    </source>
</evidence>